<feature type="transmembrane region" description="Helical" evidence="1">
    <location>
        <begin position="202"/>
        <end position="224"/>
    </location>
</feature>
<evidence type="ECO:0000313" key="2">
    <source>
        <dbReference type="EMBL" id="HIU49536.1"/>
    </source>
</evidence>
<dbReference type="SUPFAM" id="SSF81324">
    <property type="entry name" value="Voltage-gated potassium channels"/>
    <property type="match status" value="1"/>
</dbReference>
<keyword evidence="1" id="KW-1133">Transmembrane helix</keyword>
<dbReference type="AlphaFoldDB" id="A0A9D1S787"/>
<keyword evidence="1" id="KW-0472">Membrane</keyword>
<feature type="transmembrane region" description="Helical" evidence="1">
    <location>
        <begin position="7"/>
        <end position="26"/>
    </location>
</feature>
<proteinExistence type="predicted"/>
<reference evidence="2" key="1">
    <citation type="submission" date="2020-10" db="EMBL/GenBank/DDBJ databases">
        <authorList>
            <person name="Gilroy R."/>
        </authorList>
    </citation>
    <scope>NUCLEOTIDE SEQUENCE</scope>
    <source>
        <strain evidence="2">ChiGjej1B1-1684</strain>
    </source>
</reference>
<feature type="transmembrane region" description="Helical" evidence="1">
    <location>
        <begin position="177"/>
        <end position="196"/>
    </location>
</feature>
<feature type="transmembrane region" description="Helical" evidence="1">
    <location>
        <begin position="125"/>
        <end position="150"/>
    </location>
</feature>
<reference evidence="2" key="2">
    <citation type="journal article" date="2021" name="PeerJ">
        <title>Extensive microbial diversity within the chicken gut microbiome revealed by metagenomics and culture.</title>
        <authorList>
            <person name="Gilroy R."/>
            <person name="Ravi A."/>
            <person name="Getino M."/>
            <person name="Pursley I."/>
            <person name="Horton D.L."/>
            <person name="Alikhan N.F."/>
            <person name="Baker D."/>
            <person name="Gharbi K."/>
            <person name="Hall N."/>
            <person name="Watson M."/>
            <person name="Adriaenssens E.M."/>
            <person name="Foster-Nyarko E."/>
            <person name="Jarju S."/>
            <person name="Secka A."/>
            <person name="Antonio M."/>
            <person name="Oren A."/>
            <person name="Chaudhuri R.R."/>
            <person name="La Ragione R."/>
            <person name="Hildebrand F."/>
            <person name="Pallen M.J."/>
        </authorList>
    </citation>
    <scope>NUCLEOTIDE SEQUENCE</scope>
    <source>
        <strain evidence="2">ChiGjej1B1-1684</strain>
    </source>
</reference>
<name>A0A9D1S787_9FIRM</name>
<feature type="transmembrane region" description="Helical" evidence="1">
    <location>
        <begin position="38"/>
        <end position="61"/>
    </location>
</feature>
<evidence type="ECO:0000313" key="3">
    <source>
        <dbReference type="Proteomes" id="UP000824118"/>
    </source>
</evidence>
<accession>A0A9D1S787</accession>
<keyword evidence="1" id="KW-0812">Transmembrane</keyword>
<dbReference type="EMBL" id="DVNG01000010">
    <property type="protein sequence ID" value="HIU49536.1"/>
    <property type="molecule type" value="Genomic_DNA"/>
</dbReference>
<organism evidence="2 3">
    <name type="scientific">Candidatus Limousia pullorum</name>
    <dbReference type="NCBI Taxonomy" id="2840860"/>
    <lineage>
        <taxon>Bacteria</taxon>
        <taxon>Bacillati</taxon>
        <taxon>Bacillota</taxon>
        <taxon>Clostridia</taxon>
        <taxon>Eubacteriales</taxon>
        <taxon>Oscillospiraceae</taxon>
        <taxon>Oscillospiraceae incertae sedis</taxon>
        <taxon>Candidatus Limousia</taxon>
    </lineage>
</organism>
<sequence length="230" mass="25786">MGCISIAFAVYLCILSPICLLIMGGLSEEGKFSENFAGGIGVIVLLLIAGIACTIFIYAGTKTSDYLYLQKDVFETSEELRQWVRNERSGFKSYYSKNNIIGTCICIFSVIPLFIGIMIDDENQVLILSMLALLMALAGIGVILFVRVGIVWESYKKLLQEEDYTVIKKESVKKSEIVSTVYWLFVVAAYLGYSFVTNNWRQSWIIFVVAGVIFPVVNIIALYVTKKNKK</sequence>
<comment type="caution">
    <text evidence="2">The sequence shown here is derived from an EMBL/GenBank/DDBJ whole genome shotgun (WGS) entry which is preliminary data.</text>
</comment>
<dbReference type="Proteomes" id="UP000824118">
    <property type="component" value="Unassembled WGS sequence"/>
</dbReference>
<feature type="transmembrane region" description="Helical" evidence="1">
    <location>
        <begin position="100"/>
        <end position="119"/>
    </location>
</feature>
<evidence type="ECO:0000256" key="1">
    <source>
        <dbReference type="SAM" id="Phobius"/>
    </source>
</evidence>
<protein>
    <submittedName>
        <fullName evidence="2">Uncharacterized protein</fullName>
    </submittedName>
</protein>
<gene>
    <name evidence="2" type="ORF">IAD22_00770</name>
</gene>